<name>A0A7Y6NLS2_9BURK</name>
<keyword evidence="6" id="KW-0012">Acyltransferase</keyword>
<dbReference type="GO" id="GO:0016746">
    <property type="term" value="F:acyltransferase activity"/>
    <property type="evidence" value="ECO:0007669"/>
    <property type="project" value="UniProtKB-KW"/>
</dbReference>
<keyword evidence="8" id="KW-1185">Reference proteome</keyword>
<dbReference type="EMBL" id="JABWMJ010000002">
    <property type="protein sequence ID" value="NUZ05454.1"/>
    <property type="molecule type" value="Genomic_DNA"/>
</dbReference>
<accession>A0A7Y6NLS2</accession>
<dbReference type="RefSeq" id="WP_176067316.1">
    <property type="nucleotide sequence ID" value="NZ_JABWMJ010000002.1"/>
</dbReference>
<dbReference type="GO" id="GO:0009247">
    <property type="term" value="P:glycolipid biosynthetic process"/>
    <property type="evidence" value="ECO:0007669"/>
    <property type="project" value="UniProtKB-ARBA"/>
</dbReference>
<keyword evidence="4" id="KW-0808">Transferase</keyword>
<evidence type="ECO:0000313" key="8">
    <source>
        <dbReference type="Proteomes" id="UP000529637"/>
    </source>
</evidence>
<evidence type="ECO:0000256" key="3">
    <source>
        <dbReference type="ARBA" id="ARBA00022519"/>
    </source>
</evidence>
<dbReference type="Proteomes" id="UP000529637">
    <property type="component" value="Unassembled WGS sequence"/>
</dbReference>
<keyword evidence="5" id="KW-0472">Membrane</keyword>
<dbReference type="InterPro" id="IPR014548">
    <property type="entry name" value="Ac_Trasf"/>
</dbReference>
<gene>
    <name evidence="7" type="ORF">HQN59_06725</name>
</gene>
<dbReference type="Pfam" id="PF03279">
    <property type="entry name" value="Lip_A_acyltrans"/>
    <property type="match status" value="1"/>
</dbReference>
<organism evidence="7 8">
    <name type="scientific">Piscinibacter koreensis</name>
    <dbReference type="NCBI Taxonomy" id="2742824"/>
    <lineage>
        <taxon>Bacteria</taxon>
        <taxon>Pseudomonadati</taxon>
        <taxon>Pseudomonadota</taxon>
        <taxon>Betaproteobacteria</taxon>
        <taxon>Burkholderiales</taxon>
        <taxon>Sphaerotilaceae</taxon>
        <taxon>Piscinibacter</taxon>
    </lineage>
</organism>
<dbReference type="AlphaFoldDB" id="A0A7Y6NLS2"/>
<reference evidence="7 8" key="1">
    <citation type="submission" date="2020-06" db="EMBL/GenBank/DDBJ databases">
        <title>Schlegella sp. ID0723 isolated from air conditioner.</title>
        <authorList>
            <person name="Kim D.Y."/>
            <person name="Kim D.-U."/>
        </authorList>
    </citation>
    <scope>NUCLEOTIDE SEQUENCE [LARGE SCALE GENOMIC DNA]</scope>
    <source>
        <strain evidence="7 8">ID0723</strain>
    </source>
</reference>
<dbReference type="PIRSF" id="PIRSF028561">
    <property type="entry name" value="Ac_Trasf"/>
    <property type="match status" value="1"/>
</dbReference>
<proteinExistence type="predicted"/>
<evidence type="ECO:0000256" key="1">
    <source>
        <dbReference type="ARBA" id="ARBA00004533"/>
    </source>
</evidence>
<comment type="caution">
    <text evidence="7">The sequence shown here is derived from an EMBL/GenBank/DDBJ whole genome shotgun (WGS) entry which is preliminary data.</text>
</comment>
<comment type="subcellular location">
    <subcellularLocation>
        <location evidence="1">Cell inner membrane</location>
    </subcellularLocation>
</comment>
<dbReference type="InterPro" id="IPR004960">
    <property type="entry name" value="LipA_acyltrans"/>
</dbReference>
<keyword evidence="3" id="KW-0997">Cell inner membrane</keyword>
<evidence type="ECO:0000313" key="7">
    <source>
        <dbReference type="EMBL" id="NUZ05454.1"/>
    </source>
</evidence>
<dbReference type="PANTHER" id="PTHR30606:SF9">
    <property type="entry name" value="LIPID A BIOSYNTHESIS LAUROYLTRANSFERASE"/>
    <property type="match status" value="1"/>
</dbReference>
<sequence length="320" mass="35491">MKAREATSPPARWTEHRERGSLVWLRAMRNVAIALGRPGARLLLHPIALYFVLAAGAARRESRRYLARALGRRPTALDVYRHFHAFASTVLDRVYLLQERFEQFDVHATGIRTILDPFERGDGALLFGAHVGSFEALRAIGHEHGLRVAMVMYEDNARLINETLAALAPDASLHTIGLGKVDAMIALKRWLDDGGVAGLLADRTLPVQSARSRNVRVPFLGSPATFSDGPFRLAAMLRRPVVFMAGIYRGGRAYELRFAQIADFSATPPAERDAAIRAGLERYVATLEALCREAPYNWFNFFDFWAFDETAAEPASDAAG</sequence>
<dbReference type="GO" id="GO:0005886">
    <property type="term" value="C:plasma membrane"/>
    <property type="evidence" value="ECO:0007669"/>
    <property type="project" value="UniProtKB-SubCell"/>
</dbReference>
<evidence type="ECO:0000256" key="5">
    <source>
        <dbReference type="ARBA" id="ARBA00023136"/>
    </source>
</evidence>
<protein>
    <submittedName>
        <fullName evidence="7">Acyl-CoA synthetase</fullName>
    </submittedName>
</protein>
<evidence type="ECO:0000256" key="4">
    <source>
        <dbReference type="ARBA" id="ARBA00022679"/>
    </source>
</evidence>
<dbReference type="CDD" id="cd07984">
    <property type="entry name" value="LPLAT_LABLAT-like"/>
    <property type="match status" value="1"/>
</dbReference>
<evidence type="ECO:0000256" key="6">
    <source>
        <dbReference type="ARBA" id="ARBA00023315"/>
    </source>
</evidence>
<keyword evidence="2" id="KW-1003">Cell membrane</keyword>
<dbReference type="PANTHER" id="PTHR30606">
    <property type="entry name" value="LIPID A BIOSYNTHESIS LAUROYL ACYLTRANSFERASE"/>
    <property type="match status" value="1"/>
</dbReference>
<evidence type="ECO:0000256" key="2">
    <source>
        <dbReference type="ARBA" id="ARBA00022475"/>
    </source>
</evidence>